<feature type="region of interest" description="Disordered" evidence="1">
    <location>
        <begin position="795"/>
        <end position="827"/>
    </location>
</feature>
<feature type="region of interest" description="Disordered" evidence="1">
    <location>
        <begin position="303"/>
        <end position="331"/>
    </location>
</feature>
<organism evidence="2 3">
    <name type="scientific">Saccoglossus kowalevskii</name>
    <name type="common">Acorn worm</name>
    <dbReference type="NCBI Taxonomy" id="10224"/>
    <lineage>
        <taxon>Eukaryota</taxon>
        <taxon>Metazoa</taxon>
        <taxon>Hemichordata</taxon>
        <taxon>Enteropneusta</taxon>
        <taxon>Harrimaniidae</taxon>
        <taxon>Saccoglossus</taxon>
    </lineage>
</organism>
<proteinExistence type="predicted"/>
<protein>
    <submittedName>
        <fullName evidence="3">Leucine-rich repeat-containing protein DDB_G0290503-like</fullName>
    </submittedName>
</protein>
<feature type="compositionally biased region" description="Basic and acidic residues" evidence="1">
    <location>
        <begin position="16"/>
        <end position="29"/>
    </location>
</feature>
<dbReference type="GeneID" id="102806240"/>
<dbReference type="PANTHER" id="PTHR23159:SF60">
    <property type="entry name" value="SPINDLE ASSEMBLY ABNORMAL PROTEIN 4"/>
    <property type="match status" value="1"/>
</dbReference>
<feature type="region of interest" description="Disordered" evidence="1">
    <location>
        <begin position="593"/>
        <end position="618"/>
    </location>
</feature>
<evidence type="ECO:0000256" key="1">
    <source>
        <dbReference type="SAM" id="MobiDB-lite"/>
    </source>
</evidence>
<feature type="compositionally biased region" description="Polar residues" evidence="1">
    <location>
        <begin position="797"/>
        <end position="827"/>
    </location>
</feature>
<sequence>MNSRRGQGPAVANKRRTFDKGKVSASKENDFSRMLTPEAVISDTDTSRSLAVFQAKSISRKKSELGNELGNITERLAKTLDEFEELYDSSPQSPSFANLTANVDAMESSEFKYKMNSFLNRYKSLSEQMEEANADRSGIIDSLSQIIEDSDVLSNVSFDEIGHMTDEGVRSKAELQKLVIAKFKSIHIAHKRKDALSKHRKLHWKYAANEIVELLKHVRSEGVGELAKLEEKLKSIHSHLEKQSEFSDSMETQLMQEKAVCAKLGSENAMLSNEIQFGQEEAEKYRDYIIRLKKKCRQLENTRVTPVPGESDGSSGVVQTSLHNNYDPNEGKDSFVLKTQLRDLRQRCDNIESENSSLKAATQELENDLEEKEITIRGLESHLDDMRDKVRKSERDLKKLQDTLDSRPKSENPEGKPNHYCTHCNCHLHYRVNVSNKLAVLHKHVTTHMEQVGDETNAAERAQQLQSALGNPAGDPKNDVALLVDLSKKLKRDLEETESKLSEAYKEIDRLKKDQDELCGELDKTKTIIRQHERTKMGSITVKDLQKQKKNATNKQQKSSESGKGKMASVVENVIELTKQADGRNLYVDPFASDEENEDTSDTSVHRSPSGEKARHLKRMRQVPVPNSNQTMTVVDDIFVINKNVQTDPFKLEQNRSSSADRQPWKPMIDMKSIGIAMEDGINPKKMGDIVQRTTDVVQKEYEKIMTGFNGFVKYTSDLLNEESNMMQSANENIRSKLSVGTVKDIKSGVKKQLNADQNIGNGQVSNQTNAEPQPTVRGNFSLVKNNRRSKYHQHGAFSSYTSGQRKLPSSQGMPHSRQDYNQVPGQQSQGFDWKDNLSMMGLHISDILEDTVGLFKNGLKQQEFDYSMLHDALEKKKRRQQDTGVVKKIMKKPVQDRYVKLPNLKPVNVVSRSFGDSVSVDGSKSDSSEINLHLPALLVHDGQKITNKGEFKVAKTTIPTRGLIRLESENTATSPQMNTLKEHTKKRSRPTPISHEKLQGKQQQVLGKTGYDDNDIATVNVLQKKILKFEDYDASNKLHNINFRIHDSKQMKESSNRKMTLARLSNKSILRPVTDGYKE</sequence>
<keyword evidence="2" id="KW-1185">Reference proteome</keyword>
<evidence type="ECO:0000313" key="2">
    <source>
        <dbReference type="Proteomes" id="UP000694865"/>
    </source>
</evidence>
<dbReference type="PANTHER" id="PTHR23159">
    <property type="entry name" value="CENTROSOMAL PROTEIN 2"/>
    <property type="match status" value="1"/>
</dbReference>
<feature type="compositionally biased region" description="Low complexity" evidence="1">
    <location>
        <begin position="551"/>
        <end position="566"/>
    </location>
</feature>
<reference evidence="3" key="1">
    <citation type="submission" date="2025-08" db="UniProtKB">
        <authorList>
            <consortium name="RefSeq"/>
        </authorList>
    </citation>
    <scope>IDENTIFICATION</scope>
    <source>
        <tissue evidence="3">Testes</tissue>
    </source>
</reference>
<evidence type="ECO:0000313" key="3">
    <source>
        <dbReference type="RefSeq" id="XP_006817973.1"/>
    </source>
</evidence>
<feature type="region of interest" description="Disordered" evidence="1">
    <location>
        <begin position="385"/>
        <end position="418"/>
    </location>
</feature>
<gene>
    <name evidence="3" type="primary">LOC102806240</name>
</gene>
<feature type="compositionally biased region" description="Basic and acidic residues" evidence="1">
    <location>
        <begin position="385"/>
        <end position="417"/>
    </location>
</feature>
<feature type="compositionally biased region" description="Polar residues" evidence="1">
    <location>
        <begin position="312"/>
        <end position="327"/>
    </location>
</feature>
<feature type="region of interest" description="Disordered" evidence="1">
    <location>
        <begin position="973"/>
        <end position="1006"/>
    </location>
</feature>
<dbReference type="RefSeq" id="XP_006817973.1">
    <property type="nucleotide sequence ID" value="XM_006817910.1"/>
</dbReference>
<dbReference type="Gene3D" id="1.20.5.340">
    <property type="match status" value="1"/>
</dbReference>
<dbReference type="Proteomes" id="UP000694865">
    <property type="component" value="Unplaced"/>
</dbReference>
<name>A0ABM0MD82_SACKO</name>
<feature type="region of interest" description="Disordered" evidence="1">
    <location>
        <begin position="1"/>
        <end position="29"/>
    </location>
</feature>
<feature type="region of interest" description="Disordered" evidence="1">
    <location>
        <begin position="757"/>
        <end position="779"/>
    </location>
</feature>
<feature type="region of interest" description="Disordered" evidence="1">
    <location>
        <begin position="540"/>
        <end position="567"/>
    </location>
</feature>
<accession>A0ABM0MD82</accession>